<dbReference type="SMART" id="SM00065">
    <property type="entry name" value="GAF"/>
    <property type="match status" value="1"/>
</dbReference>
<dbReference type="SUPFAM" id="SSF56112">
    <property type="entry name" value="Protein kinase-like (PK-like)"/>
    <property type="match status" value="1"/>
</dbReference>
<dbReference type="InterPro" id="IPR011009">
    <property type="entry name" value="Kinase-like_dom_sf"/>
</dbReference>
<dbReference type="EMBL" id="LKKS01000121">
    <property type="protein sequence ID" value="KPM60455.1"/>
    <property type="molecule type" value="Genomic_DNA"/>
</dbReference>
<dbReference type="PANTHER" id="PTHR43642:SF1">
    <property type="entry name" value="HYBRID SIGNAL TRANSDUCTION HISTIDINE KINASE G"/>
    <property type="match status" value="1"/>
</dbReference>
<keyword evidence="3" id="KW-0597">Phosphoprotein</keyword>
<dbReference type="Proteomes" id="UP000050437">
    <property type="component" value="Unassembled WGS sequence"/>
</dbReference>
<keyword evidence="6" id="KW-0808">Transferase</keyword>
<dbReference type="GO" id="GO:0000155">
    <property type="term" value="F:phosphorelay sensor kinase activity"/>
    <property type="evidence" value="ECO:0007669"/>
    <property type="project" value="InterPro"/>
</dbReference>
<dbReference type="RefSeq" id="WP_054573430.1">
    <property type="nucleotide sequence ID" value="NZ_LKKS01000121.1"/>
</dbReference>
<dbReference type="EC" id="2.7.13.3" evidence="2"/>
<name>A0A0P7CVK1_PSEPU</name>
<dbReference type="InterPro" id="IPR053159">
    <property type="entry name" value="Hybrid_Histidine_Kinase"/>
</dbReference>
<dbReference type="GO" id="GO:0005524">
    <property type="term" value="F:ATP binding"/>
    <property type="evidence" value="ECO:0007669"/>
    <property type="project" value="InterPro"/>
</dbReference>
<feature type="domain" description="Histidine kinase" evidence="5">
    <location>
        <begin position="1468"/>
        <end position="1681"/>
    </location>
</feature>
<dbReference type="Pfam" id="PF02518">
    <property type="entry name" value="HATPase_c"/>
    <property type="match status" value="1"/>
</dbReference>
<dbReference type="SUPFAM" id="SSF55781">
    <property type="entry name" value="GAF domain-like"/>
    <property type="match status" value="1"/>
</dbReference>
<dbReference type="InterPro" id="IPR005467">
    <property type="entry name" value="His_kinase_dom"/>
</dbReference>
<evidence type="ECO:0000259" key="5">
    <source>
        <dbReference type="PROSITE" id="PS50109"/>
    </source>
</evidence>
<comment type="catalytic activity">
    <reaction evidence="1">
        <text>ATP + protein L-histidine = ADP + protein N-phospho-L-histidine.</text>
        <dbReference type="EC" id="2.7.13.3"/>
    </reaction>
</comment>
<dbReference type="InterPro" id="IPR041664">
    <property type="entry name" value="AAA_16"/>
</dbReference>
<comment type="caution">
    <text evidence="6">The sequence shown here is derived from an EMBL/GenBank/DDBJ whole genome shotgun (WGS) entry which is preliminary data.</text>
</comment>
<dbReference type="PROSITE" id="PS50011">
    <property type="entry name" value="PROTEIN_KINASE_DOM"/>
    <property type="match status" value="1"/>
</dbReference>
<dbReference type="Gene3D" id="3.40.50.300">
    <property type="entry name" value="P-loop containing nucleotide triphosphate hydrolases"/>
    <property type="match status" value="1"/>
</dbReference>
<dbReference type="InterPro" id="IPR004358">
    <property type="entry name" value="Sig_transdc_His_kin-like_C"/>
</dbReference>
<evidence type="ECO:0000313" key="6">
    <source>
        <dbReference type="EMBL" id="KPM60455.1"/>
    </source>
</evidence>
<dbReference type="InterPro" id="IPR036890">
    <property type="entry name" value="HATPase_C_sf"/>
</dbReference>
<dbReference type="Pfam" id="PF01590">
    <property type="entry name" value="GAF"/>
    <property type="match status" value="1"/>
</dbReference>
<evidence type="ECO:0000259" key="4">
    <source>
        <dbReference type="PROSITE" id="PS50011"/>
    </source>
</evidence>
<dbReference type="InterPro" id="IPR036097">
    <property type="entry name" value="HisK_dim/P_sf"/>
</dbReference>
<feature type="domain" description="Protein kinase" evidence="4">
    <location>
        <begin position="1"/>
        <end position="273"/>
    </location>
</feature>
<dbReference type="PANTHER" id="PTHR43642">
    <property type="entry name" value="HYBRID SIGNAL TRANSDUCTION HISTIDINE KINASE G"/>
    <property type="match status" value="1"/>
</dbReference>
<gene>
    <name evidence="6" type="ORF">HB13667_22780</name>
</gene>
<dbReference type="PROSITE" id="PS50109">
    <property type="entry name" value="HIS_KIN"/>
    <property type="match status" value="1"/>
</dbReference>
<evidence type="ECO:0000256" key="3">
    <source>
        <dbReference type="ARBA" id="ARBA00022553"/>
    </source>
</evidence>
<dbReference type="InterPro" id="IPR029016">
    <property type="entry name" value="GAF-like_dom_sf"/>
</dbReference>
<dbReference type="Gene3D" id="1.10.510.10">
    <property type="entry name" value="Transferase(Phosphotransferase) domain 1"/>
    <property type="match status" value="1"/>
</dbReference>
<dbReference type="Gene3D" id="1.10.287.130">
    <property type="match status" value="1"/>
</dbReference>
<dbReference type="InterPro" id="IPR003661">
    <property type="entry name" value="HisK_dim/P_dom"/>
</dbReference>
<dbReference type="SUPFAM" id="SSF47384">
    <property type="entry name" value="Homodimeric domain of signal transducing histidine kinase"/>
    <property type="match status" value="1"/>
</dbReference>
<dbReference type="Gene3D" id="3.30.450.40">
    <property type="match status" value="1"/>
</dbReference>
<dbReference type="InterPro" id="IPR027417">
    <property type="entry name" value="P-loop_NTPase"/>
</dbReference>
<dbReference type="SUPFAM" id="SSF55874">
    <property type="entry name" value="ATPase domain of HSP90 chaperone/DNA topoisomerase II/histidine kinase"/>
    <property type="match status" value="1"/>
</dbReference>
<accession>A0A0P7CVK1</accession>
<dbReference type="SUPFAM" id="SSF52540">
    <property type="entry name" value="P-loop containing nucleoside triphosphate hydrolases"/>
    <property type="match status" value="1"/>
</dbReference>
<evidence type="ECO:0000256" key="2">
    <source>
        <dbReference type="ARBA" id="ARBA00012438"/>
    </source>
</evidence>
<proteinExistence type="predicted"/>
<protein>
    <recommendedName>
        <fullName evidence="2">histidine kinase</fullName>
        <ecNumber evidence="2">2.7.13.3</ecNumber>
    </recommendedName>
</protein>
<dbReference type="SMART" id="SM00387">
    <property type="entry name" value="HATPase_c"/>
    <property type="match status" value="1"/>
</dbReference>
<dbReference type="InterPro" id="IPR000719">
    <property type="entry name" value="Prot_kinase_dom"/>
</dbReference>
<evidence type="ECO:0000313" key="7">
    <source>
        <dbReference type="Proteomes" id="UP000050437"/>
    </source>
</evidence>
<dbReference type="Pfam" id="PF00069">
    <property type="entry name" value="Pkinase"/>
    <property type="match status" value="1"/>
</dbReference>
<dbReference type="PRINTS" id="PR00344">
    <property type="entry name" value="BCTRLSENSOR"/>
</dbReference>
<dbReference type="InterPro" id="IPR003594">
    <property type="entry name" value="HATPase_dom"/>
</dbReference>
<dbReference type="InterPro" id="IPR003018">
    <property type="entry name" value="GAF"/>
</dbReference>
<dbReference type="Pfam" id="PF13191">
    <property type="entry name" value="AAA_16"/>
    <property type="match status" value="1"/>
</dbReference>
<dbReference type="CDD" id="cd00082">
    <property type="entry name" value="HisKA"/>
    <property type="match status" value="1"/>
</dbReference>
<evidence type="ECO:0000256" key="1">
    <source>
        <dbReference type="ARBA" id="ARBA00000085"/>
    </source>
</evidence>
<organism evidence="6 7">
    <name type="scientific">Pseudomonas putida</name>
    <name type="common">Arthrobacter siderocapsulatus</name>
    <dbReference type="NCBI Taxonomy" id="303"/>
    <lineage>
        <taxon>Bacteria</taxon>
        <taxon>Pseudomonadati</taxon>
        <taxon>Pseudomonadota</taxon>
        <taxon>Gammaproteobacteria</taxon>
        <taxon>Pseudomonadales</taxon>
        <taxon>Pseudomonadaceae</taxon>
        <taxon>Pseudomonas</taxon>
    </lineage>
</organism>
<sequence length="1682" mass="183694">MLDERLAHRPIDYDQSVDEGWLNRCDINALGQEGELSYFRLRDPATDQAWIAVRAPREVPAACQRLERDYRLQLDPQWAVIPSAFVRSAEGPLLVYPAGRSIADLIAEGPAALTPFLEIAVNAATALAQAHERNVLHGALQPEHVCLHTNQRVRLGCFRADPAELISEQGTALGNWAYLAPEQVCPHGSSSDRRTDIYALGAILYQLLLGELPLAGRDTQHWRQLHAGVQPRAACEVDSNVPQPLSRILAKALAKEPDARYQSARALAVDLAYCQRQWAASKSMEAFEPGCADPMTPDRARLYGRSAEQKAIALLLKAQRRNSKPQALFINGATGMGKSSLVEAALRANAQGYWATGKCNGVAQAVPYAPWVEILGALTTQLLAKNSRDLDALRCEILRRIKGHGRLLGKLAPDLQLILGPLPELPAKPTRLALQKELRAIVEFLQVFSRPDQPLVLFFDDMHWVDDSSQQLLAQLLAHSPGNLLLIFARRSDAPASSTPLALPAALRSTTLNLRPLAASAVTELIGERYHVGPEDALQVAELVHDKTAGNPFFINQILRAMVEDQLFTFDTQAMRWSWCLQAVARHRYSDNVADLMIHRLVRLPEPQRDLLRVVSAAGSRCDERLLHQVLSQAPGEPLKALIGAGFLQPGQNGLGFAHERVMEAAYALTPARARAQLHARIAQAMRQAWPGRLHEVLFELANQLQRASPCGFAADDCEAFLQLLREAAARARDGGAFEQSAGYLHTAEQLLQRGATLESRATHGFAIACMATECDMQLSRMVAAEARITECRLRARSALDQARVCRLQALLYTLRGDYQAAIDSAISGLDLLGMSPVRGVDWQQVEASHAHVQTLVEQKGRHCLESLQRTDSEEVTVAISLLATLSSSFFVKDDICFLHLAKLMELSLLHGVAPGSTYGMAWYGVMIAERFGAYHDGHACCLAALKLIERHGFDADLTSALLALDQVSAWTSPMEFARRTALDAVDSGRLSGDLAMSCYACNHLVSDSLFMGRYLPDVVEELAQGLATVRRYGYRDIEQILQAQQAFVAKLSGTPCPASATASKSPTTRFFQYLMAGMCDFYLGNIPQAMRNLALAGDNTWAVPAHINLADYHLFHGLALGSPEAIGSLADKLRELQALRERFGRWAGFNPATFRNKLLLIEGVIAKLEGDGLAAIRCFDQAQIAATAAGFIHEQALAHEQLAEVCIPSGLISGANLHLRIARDCFHIWGATGKVHQLEALHPFLRTQPIQESQRATNQAKLDLEAGIEAARALSEEVLLEGLIETLMGHLTQHSGADHGALLIVSGAEFQMAALAYIDDAGLHVSMDDCQKFLTQAPLSIINATMRTKKPLVLNDAQSDCPEAFRQQLQARKARSVLCLPLVIQGVLIGLVYLENRLVPNLFGSQRLAMLEILASQAAVSLQTAKFYTRLAEDNQTRAQMEAELRRSRAELARTAHLQVMNELSASIAHEISQPLLGIASNAAASLRWLKRAKPDLEEAIAGLEDIRNDSERAANIVRALRSLAKQSPMQLKVVKLDELIREVVRLTSADAAKGTVDVQMRLQAGVSVMADPVQLQQLVFNLITNGLEALAGYRSDGVLRIASAVVGDGVEICVDDNGPGIAADERERVFDAFHTTKIGGMGMGLAICNSVVQAHGGQLQALVSELGGCRIRLTLPVNHS</sequence>
<dbReference type="Gene3D" id="3.30.565.10">
    <property type="entry name" value="Histidine kinase-like ATPase, C-terminal domain"/>
    <property type="match status" value="1"/>
</dbReference>
<dbReference type="SMART" id="SM00220">
    <property type="entry name" value="S_TKc"/>
    <property type="match status" value="1"/>
</dbReference>
<keyword evidence="6" id="KW-0418">Kinase</keyword>
<reference evidence="6 7" key="1">
    <citation type="submission" date="2015-10" db="EMBL/GenBank/DDBJ databases">
        <title>Pseudomonas putida clinical strains.</title>
        <authorList>
            <person name="Molina L."/>
            <person name="Udaondo Z."/>
        </authorList>
    </citation>
    <scope>NUCLEOTIDE SEQUENCE [LARGE SCALE GENOMIC DNA]</scope>
    <source>
        <strain evidence="6 7">HB13667</strain>
    </source>
</reference>